<feature type="compositionally biased region" description="Polar residues" evidence="1">
    <location>
        <begin position="26"/>
        <end position="36"/>
    </location>
</feature>
<sequence>MSEATEQSQAPEAPATTKQAPVAAPQGSSSQAFTSLRSHTRTPSITLLPEAYQDPEAYLLDNRFHKSLKFRPSFVEPSAPAHRLTYAVAGSTDPEAATLLWLNGLGGNRMAACFLDGICDEHDVRIISIDRPASGGSTPVPLARRFEWTHEAVVALLAHEGITTFSILSHSNGELYTLYFLLNLQPRLTVLEWVASSPFVPPWLSGSIPLSIARWIPSQATGSLGGLLSGIMKAESWSTGTASGLLAFSGGLSSGLANVSTGLAQGWAKGGGIEPEKEEEQAEEQALKRGDSQEKKFIQFALRQAEKEPHKKAFGGRYYPPELFSIGLSWVLAEGLDAWGEEALVCLRKGDGARWGWGEGPEGEPVDEQLLFERGFGDLKIKLEEEARPTKMSVWFGEEDGLIPPKGRAYLRDLLVERLKLVTEDDWHTIPDTGHDQTLSLDCMLVPLLRRVKASTSAHEEAKRARA</sequence>
<dbReference type="Proteomes" id="UP000193467">
    <property type="component" value="Unassembled WGS sequence"/>
</dbReference>
<accession>A0A1Y2G1Y5</accession>
<dbReference type="STRING" id="106004.A0A1Y2G1Y5"/>
<proteinExistence type="predicted"/>
<dbReference type="OrthoDB" id="294702at2759"/>
<evidence type="ECO:0000313" key="2">
    <source>
        <dbReference type="EMBL" id="ORY90904.1"/>
    </source>
</evidence>
<feature type="region of interest" description="Disordered" evidence="1">
    <location>
        <begin position="1"/>
        <end position="36"/>
    </location>
</feature>
<evidence type="ECO:0000313" key="3">
    <source>
        <dbReference type="Proteomes" id="UP000193467"/>
    </source>
</evidence>
<dbReference type="InterPro" id="IPR050471">
    <property type="entry name" value="AB_hydrolase"/>
</dbReference>
<gene>
    <name evidence="2" type="ORF">BCR35DRAFT_299538</name>
</gene>
<feature type="compositionally biased region" description="Polar residues" evidence="1">
    <location>
        <begin position="1"/>
        <end position="10"/>
    </location>
</feature>
<dbReference type="PANTHER" id="PTHR43433">
    <property type="entry name" value="HYDROLASE, ALPHA/BETA FOLD FAMILY PROTEIN"/>
    <property type="match status" value="1"/>
</dbReference>
<feature type="region of interest" description="Disordered" evidence="1">
    <location>
        <begin position="268"/>
        <end position="290"/>
    </location>
</feature>
<protein>
    <recommendedName>
        <fullName evidence="4">Alpha/Beta hydrolase protein</fullName>
    </recommendedName>
</protein>
<dbReference type="Gene3D" id="3.40.50.1820">
    <property type="entry name" value="alpha/beta hydrolase"/>
    <property type="match status" value="1"/>
</dbReference>
<dbReference type="InParanoid" id="A0A1Y2G1Y5"/>
<dbReference type="InterPro" id="IPR029058">
    <property type="entry name" value="AB_hydrolase_fold"/>
</dbReference>
<dbReference type="EMBL" id="MCGR01000003">
    <property type="protein sequence ID" value="ORY90904.1"/>
    <property type="molecule type" value="Genomic_DNA"/>
</dbReference>
<keyword evidence="3" id="KW-1185">Reference proteome</keyword>
<dbReference type="AlphaFoldDB" id="A0A1Y2G1Y5"/>
<organism evidence="2 3">
    <name type="scientific">Leucosporidium creatinivorum</name>
    <dbReference type="NCBI Taxonomy" id="106004"/>
    <lineage>
        <taxon>Eukaryota</taxon>
        <taxon>Fungi</taxon>
        <taxon>Dikarya</taxon>
        <taxon>Basidiomycota</taxon>
        <taxon>Pucciniomycotina</taxon>
        <taxon>Microbotryomycetes</taxon>
        <taxon>Leucosporidiales</taxon>
        <taxon>Leucosporidium</taxon>
    </lineage>
</organism>
<evidence type="ECO:0000256" key="1">
    <source>
        <dbReference type="SAM" id="MobiDB-lite"/>
    </source>
</evidence>
<dbReference type="PANTHER" id="PTHR43433:SF10">
    <property type="entry name" value="AB HYDROLASE-1 DOMAIN-CONTAINING PROTEIN"/>
    <property type="match status" value="1"/>
</dbReference>
<reference evidence="2 3" key="1">
    <citation type="submission" date="2016-07" db="EMBL/GenBank/DDBJ databases">
        <title>Pervasive Adenine N6-methylation of Active Genes in Fungi.</title>
        <authorList>
            <consortium name="DOE Joint Genome Institute"/>
            <person name="Mondo S.J."/>
            <person name="Dannebaum R.O."/>
            <person name="Kuo R.C."/>
            <person name="Labutti K."/>
            <person name="Haridas S."/>
            <person name="Kuo A."/>
            <person name="Salamov A."/>
            <person name="Ahrendt S.R."/>
            <person name="Lipzen A."/>
            <person name="Sullivan W."/>
            <person name="Andreopoulos W.B."/>
            <person name="Clum A."/>
            <person name="Lindquist E."/>
            <person name="Daum C."/>
            <person name="Ramamoorthy G.K."/>
            <person name="Gryganskyi A."/>
            <person name="Culley D."/>
            <person name="Magnuson J.K."/>
            <person name="James T.Y."/>
            <person name="O'Malley M.A."/>
            <person name="Stajich J.E."/>
            <person name="Spatafora J.W."/>
            <person name="Visel A."/>
            <person name="Grigoriev I.V."/>
        </authorList>
    </citation>
    <scope>NUCLEOTIDE SEQUENCE [LARGE SCALE GENOMIC DNA]</scope>
    <source>
        <strain evidence="2 3">62-1032</strain>
    </source>
</reference>
<dbReference type="SUPFAM" id="SSF53474">
    <property type="entry name" value="alpha/beta-Hydrolases"/>
    <property type="match status" value="1"/>
</dbReference>
<name>A0A1Y2G1Y5_9BASI</name>
<evidence type="ECO:0008006" key="4">
    <source>
        <dbReference type="Google" id="ProtNLM"/>
    </source>
</evidence>
<comment type="caution">
    <text evidence="2">The sequence shown here is derived from an EMBL/GenBank/DDBJ whole genome shotgun (WGS) entry which is preliminary data.</text>
</comment>